<dbReference type="EMBL" id="CM056743">
    <property type="protein sequence ID" value="KAJ8671513.1"/>
    <property type="molecule type" value="Genomic_DNA"/>
</dbReference>
<name>A0ACC2NJZ2_9HYME</name>
<proteinExistence type="predicted"/>
<organism evidence="1 2">
    <name type="scientific">Eretmocerus hayati</name>
    <dbReference type="NCBI Taxonomy" id="131215"/>
    <lineage>
        <taxon>Eukaryota</taxon>
        <taxon>Metazoa</taxon>
        <taxon>Ecdysozoa</taxon>
        <taxon>Arthropoda</taxon>
        <taxon>Hexapoda</taxon>
        <taxon>Insecta</taxon>
        <taxon>Pterygota</taxon>
        <taxon>Neoptera</taxon>
        <taxon>Endopterygota</taxon>
        <taxon>Hymenoptera</taxon>
        <taxon>Apocrita</taxon>
        <taxon>Proctotrupomorpha</taxon>
        <taxon>Chalcidoidea</taxon>
        <taxon>Aphelinidae</taxon>
        <taxon>Aphelininae</taxon>
        <taxon>Eretmocerus</taxon>
    </lineage>
</organism>
<dbReference type="Proteomes" id="UP001239111">
    <property type="component" value="Chromosome 3"/>
</dbReference>
<evidence type="ECO:0000313" key="2">
    <source>
        <dbReference type="Proteomes" id="UP001239111"/>
    </source>
</evidence>
<reference evidence="1" key="1">
    <citation type="submission" date="2023-04" db="EMBL/GenBank/DDBJ databases">
        <title>A chromosome-level genome assembly of the parasitoid wasp Eretmocerus hayati.</title>
        <authorList>
            <person name="Zhong Y."/>
            <person name="Liu S."/>
            <person name="Liu Y."/>
        </authorList>
    </citation>
    <scope>NUCLEOTIDE SEQUENCE</scope>
    <source>
        <strain evidence="1">ZJU_SS_LIU_2023</strain>
    </source>
</reference>
<protein>
    <submittedName>
        <fullName evidence="1">Uncharacterized protein</fullName>
    </submittedName>
</protein>
<keyword evidence="2" id="KW-1185">Reference proteome</keyword>
<comment type="caution">
    <text evidence="1">The sequence shown here is derived from an EMBL/GenBank/DDBJ whole genome shotgun (WGS) entry which is preliminary data.</text>
</comment>
<evidence type="ECO:0000313" key="1">
    <source>
        <dbReference type="EMBL" id="KAJ8671513.1"/>
    </source>
</evidence>
<sequence length="157" mass="18262">MYGSSRKHFQPRAGVGERGFGICDNHRTQCHVFQFRIGSGFMNNLIISDRSIEEQHCQLQRRNGQWSVTREPGQMSVYVQGTEEVKEGQSTSLFDGQVIQVGECCCFTYQIGFYFWDNQYPKVAILKVDSIRRQKHNFVSSSLNMERELTRRILIIQ</sequence>
<gene>
    <name evidence="1" type="ORF">QAD02_002772</name>
</gene>
<accession>A0ACC2NJZ2</accession>